<gene>
    <name evidence="2" type="ORF">XELAEV_18032386mg</name>
</gene>
<feature type="signal peptide" evidence="1">
    <location>
        <begin position="1"/>
        <end position="18"/>
    </location>
</feature>
<sequence length="85" mass="9810">MLIKNRLIGQIWLAWAWATLRLTRHLINKYGQPNQVDAEIQSTPADTPFTCLERGKCFVCCLVCQDFPPELPQMVGISQTAYFYF</sequence>
<keyword evidence="1" id="KW-0732">Signal</keyword>
<organism evidence="2 3">
    <name type="scientific">Xenopus laevis</name>
    <name type="common">African clawed frog</name>
    <dbReference type="NCBI Taxonomy" id="8355"/>
    <lineage>
        <taxon>Eukaryota</taxon>
        <taxon>Metazoa</taxon>
        <taxon>Chordata</taxon>
        <taxon>Craniata</taxon>
        <taxon>Vertebrata</taxon>
        <taxon>Euteleostomi</taxon>
        <taxon>Amphibia</taxon>
        <taxon>Batrachia</taxon>
        <taxon>Anura</taxon>
        <taxon>Pipoidea</taxon>
        <taxon>Pipidae</taxon>
        <taxon>Xenopodinae</taxon>
        <taxon>Xenopus</taxon>
        <taxon>Xenopus</taxon>
    </lineage>
</organism>
<evidence type="ECO:0000256" key="1">
    <source>
        <dbReference type="SAM" id="SignalP"/>
    </source>
</evidence>
<dbReference type="EMBL" id="CM004476">
    <property type="protein sequence ID" value="OCT77191.1"/>
    <property type="molecule type" value="Genomic_DNA"/>
</dbReference>
<protein>
    <recommendedName>
        <fullName evidence="4">Secreted protein</fullName>
    </recommendedName>
</protein>
<evidence type="ECO:0008006" key="4">
    <source>
        <dbReference type="Google" id="ProtNLM"/>
    </source>
</evidence>
<proteinExistence type="predicted"/>
<name>A0A974HH00_XENLA</name>
<accession>A0A974HH00</accession>
<reference evidence="3" key="1">
    <citation type="journal article" date="2016" name="Nature">
        <title>Genome evolution in the allotetraploid frog Xenopus laevis.</title>
        <authorList>
            <person name="Session A.M."/>
            <person name="Uno Y."/>
            <person name="Kwon T."/>
            <person name="Chapman J.A."/>
            <person name="Toyoda A."/>
            <person name="Takahashi S."/>
            <person name="Fukui A."/>
            <person name="Hikosaka A."/>
            <person name="Suzuki A."/>
            <person name="Kondo M."/>
            <person name="van Heeringen S.J."/>
            <person name="Quigley I."/>
            <person name="Heinz S."/>
            <person name="Ogino H."/>
            <person name="Ochi H."/>
            <person name="Hellsten U."/>
            <person name="Lyons J.B."/>
            <person name="Simakov O."/>
            <person name="Putnam N."/>
            <person name="Stites J."/>
            <person name="Kuroki Y."/>
            <person name="Tanaka T."/>
            <person name="Michiue T."/>
            <person name="Watanabe M."/>
            <person name="Bogdanovic O."/>
            <person name="Lister R."/>
            <person name="Georgiou G."/>
            <person name="Paranjpe S.S."/>
            <person name="van Kruijsbergen I."/>
            <person name="Shu S."/>
            <person name="Carlson J."/>
            <person name="Kinoshita T."/>
            <person name="Ohta Y."/>
            <person name="Mawaribuchi S."/>
            <person name="Jenkins J."/>
            <person name="Grimwood J."/>
            <person name="Schmutz J."/>
            <person name="Mitros T."/>
            <person name="Mozaffari S.V."/>
            <person name="Suzuki Y."/>
            <person name="Haramoto Y."/>
            <person name="Yamamoto T.S."/>
            <person name="Takagi C."/>
            <person name="Heald R."/>
            <person name="Miller K."/>
            <person name="Haudenschild C."/>
            <person name="Kitzman J."/>
            <person name="Nakayama T."/>
            <person name="Izutsu Y."/>
            <person name="Robert J."/>
            <person name="Fortriede J."/>
            <person name="Burns K."/>
            <person name="Lotay V."/>
            <person name="Karimi K."/>
            <person name="Yasuoka Y."/>
            <person name="Dichmann D.S."/>
            <person name="Flajnik M.F."/>
            <person name="Houston D.W."/>
            <person name="Shendure J."/>
            <person name="DuPasquier L."/>
            <person name="Vize P.D."/>
            <person name="Zorn A.M."/>
            <person name="Ito M."/>
            <person name="Marcotte E.M."/>
            <person name="Wallingford J.B."/>
            <person name="Ito Y."/>
            <person name="Asashima M."/>
            <person name="Ueno N."/>
            <person name="Matsuda Y."/>
            <person name="Veenstra G.J."/>
            <person name="Fujiyama A."/>
            <person name="Harland R.M."/>
            <person name="Taira M."/>
            <person name="Rokhsar D.S."/>
        </authorList>
    </citation>
    <scope>NUCLEOTIDE SEQUENCE [LARGE SCALE GENOMIC DNA]</scope>
    <source>
        <strain evidence="3">J</strain>
    </source>
</reference>
<feature type="chain" id="PRO_5037478434" description="Secreted protein" evidence="1">
    <location>
        <begin position="19"/>
        <end position="85"/>
    </location>
</feature>
<evidence type="ECO:0000313" key="3">
    <source>
        <dbReference type="Proteomes" id="UP000694892"/>
    </source>
</evidence>
<dbReference type="AlphaFoldDB" id="A0A974HH00"/>
<dbReference type="Proteomes" id="UP000694892">
    <property type="component" value="Chromosome 6L"/>
</dbReference>
<evidence type="ECO:0000313" key="2">
    <source>
        <dbReference type="EMBL" id="OCT77191.1"/>
    </source>
</evidence>